<feature type="compositionally biased region" description="Low complexity" evidence="5">
    <location>
        <begin position="19"/>
        <end position="35"/>
    </location>
</feature>
<proteinExistence type="predicted"/>
<dbReference type="AlphaFoldDB" id="A0A3D8RT24"/>
<evidence type="ECO:0000256" key="5">
    <source>
        <dbReference type="SAM" id="MobiDB-lite"/>
    </source>
</evidence>
<evidence type="ECO:0000256" key="3">
    <source>
        <dbReference type="ARBA" id="ARBA00023128"/>
    </source>
</evidence>
<evidence type="ECO:0000313" key="6">
    <source>
        <dbReference type="EMBL" id="RDW77106.1"/>
    </source>
</evidence>
<name>A0A3D8RT24_9HELO</name>
<dbReference type="Proteomes" id="UP000256645">
    <property type="component" value="Unassembled WGS sequence"/>
</dbReference>
<accession>A0A3D8RT24</accession>
<feature type="region of interest" description="Disordered" evidence="5">
    <location>
        <begin position="1"/>
        <end position="42"/>
    </location>
</feature>
<dbReference type="EMBL" id="PDLM01000005">
    <property type="protein sequence ID" value="RDW77106.1"/>
    <property type="molecule type" value="Genomic_DNA"/>
</dbReference>
<evidence type="ECO:0000256" key="4">
    <source>
        <dbReference type="ARBA" id="ARBA00023157"/>
    </source>
</evidence>
<dbReference type="OrthoDB" id="9971592at2759"/>
<keyword evidence="4" id="KW-1015">Disulfide bond</keyword>
<dbReference type="GO" id="GO:0005758">
    <property type="term" value="C:mitochondrial intermembrane space"/>
    <property type="evidence" value="ECO:0007669"/>
    <property type="project" value="UniProtKB-SubCell"/>
</dbReference>
<gene>
    <name evidence="6" type="ORF">BP6252_05159</name>
</gene>
<dbReference type="PANTHER" id="PTHR46811">
    <property type="entry name" value="COILED-COIL-HELIX-COILED-COIL-HELIX DOMAIN-CONTAINING PROTEIN 7"/>
    <property type="match status" value="1"/>
</dbReference>
<evidence type="ECO:0000256" key="2">
    <source>
        <dbReference type="ARBA" id="ARBA00004569"/>
    </source>
</evidence>
<reference evidence="6 7" key="1">
    <citation type="journal article" date="2018" name="IMA Fungus">
        <title>IMA Genome-F 9: Draft genome sequence of Annulohypoxylon stygium, Aspergillus mulundensis, Berkeleyomyces basicola (syn. Thielaviopsis basicola), Ceratocystis smalleyi, two Cercospora beticola strains, Coleophoma cylindrospora, Fusarium fracticaudum, Phialophora cf. hyalina, and Morchella septimelata.</title>
        <authorList>
            <person name="Wingfield B.D."/>
            <person name="Bills G.F."/>
            <person name="Dong Y."/>
            <person name="Huang W."/>
            <person name="Nel W.J."/>
            <person name="Swalarsk-Parry B.S."/>
            <person name="Vaghefi N."/>
            <person name="Wilken P.M."/>
            <person name="An Z."/>
            <person name="de Beer Z.W."/>
            <person name="De Vos L."/>
            <person name="Chen L."/>
            <person name="Duong T.A."/>
            <person name="Gao Y."/>
            <person name="Hammerbacher A."/>
            <person name="Kikkert J.R."/>
            <person name="Li Y."/>
            <person name="Li H."/>
            <person name="Li K."/>
            <person name="Li Q."/>
            <person name="Liu X."/>
            <person name="Ma X."/>
            <person name="Naidoo K."/>
            <person name="Pethybridge S.J."/>
            <person name="Sun J."/>
            <person name="Steenkamp E.T."/>
            <person name="van der Nest M.A."/>
            <person name="van Wyk S."/>
            <person name="Wingfield M.J."/>
            <person name="Xiong C."/>
            <person name="Yue Q."/>
            <person name="Zhang X."/>
        </authorList>
    </citation>
    <scope>NUCLEOTIDE SEQUENCE [LARGE SCALE GENOMIC DNA]</scope>
    <source>
        <strain evidence="6 7">BP6252</strain>
    </source>
</reference>
<dbReference type="SUPFAM" id="SSF47072">
    <property type="entry name" value="Cysteine alpha-hairpin motif"/>
    <property type="match status" value="1"/>
</dbReference>
<sequence length="84" mass="9077">MASSTSTPTLKGVTITEPSSSNTTSATSTTSTTEKSPWDAATSQKFESKLPGEYFDPCQEAANRSLKCLHRNAGDKEMCSDYFQ</sequence>
<evidence type="ECO:0000256" key="1">
    <source>
        <dbReference type="ARBA" id="ARBA00003875"/>
    </source>
</evidence>
<dbReference type="GO" id="GO:0033108">
    <property type="term" value="P:mitochondrial respiratory chain complex assembly"/>
    <property type="evidence" value="ECO:0007669"/>
    <property type="project" value="TreeGrafter"/>
</dbReference>
<dbReference type="PROSITE" id="PS51808">
    <property type="entry name" value="CHCH"/>
    <property type="match status" value="1"/>
</dbReference>
<organism evidence="6 7">
    <name type="scientific">Coleophoma cylindrospora</name>
    <dbReference type="NCBI Taxonomy" id="1849047"/>
    <lineage>
        <taxon>Eukaryota</taxon>
        <taxon>Fungi</taxon>
        <taxon>Dikarya</taxon>
        <taxon>Ascomycota</taxon>
        <taxon>Pezizomycotina</taxon>
        <taxon>Leotiomycetes</taxon>
        <taxon>Helotiales</taxon>
        <taxon>Dermateaceae</taxon>
        <taxon>Coleophoma</taxon>
    </lineage>
</organism>
<dbReference type="PANTHER" id="PTHR46811:SF1">
    <property type="entry name" value="COILED-COIL-HELIX-COILED-COIL-HELIX DOMAIN-CONTAINING PROTEIN 7"/>
    <property type="match status" value="1"/>
</dbReference>
<evidence type="ECO:0000313" key="7">
    <source>
        <dbReference type="Proteomes" id="UP000256645"/>
    </source>
</evidence>
<dbReference type="InterPro" id="IPR009069">
    <property type="entry name" value="Cys_alpha_HP_mot_SF"/>
</dbReference>
<comment type="caution">
    <text evidence="6">The sequence shown here is derived from an EMBL/GenBank/DDBJ whole genome shotgun (WGS) entry which is preliminary data.</text>
</comment>
<protein>
    <submittedName>
        <fullName evidence="6">Uncharacterized protein</fullName>
    </submittedName>
</protein>
<keyword evidence="3" id="KW-0496">Mitochondrion</keyword>
<dbReference type="STRING" id="1849047.A0A3D8RT24"/>
<dbReference type="InterPro" id="IPR051040">
    <property type="entry name" value="COX23"/>
</dbReference>
<comment type="subcellular location">
    <subcellularLocation>
        <location evidence="2">Mitochondrion intermembrane space</location>
    </subcellularLocation>
</comment>
<keyword evidence="7" id="KW-1185">Reference proteome</keyword>
<comment type="function">
    <text evidence="1">Required for the assembly of cytochrome c oxidase.</text>
</comment>